<dbReference type="GO" id="GO:0016998">
    <property type="term" value="P:cell wall macromolecule catabolic process"/>
    <property type="evidence" value="ECO:0007669"/>
    <property type="project" value="InterPro"/>
</dbReference>
<organism evidence="7 8">
    <name type="scientific">Vandammella animalimorsus</name>
    <dbReference type="NCBI Taxonomy" id="2029117"/>
    <lineage>
        <taxon>Bacteria</taxon>
        <taxon>Pseudomonadati</taxon>
        <taxon>Pseudomonadota</taxon>
        <taxon>Betaproteobacteria</taxon>
        <taxon>Burkholderiales</taxon>
        <taxon>Comamonadaceae</taxon>
        <taxon>Vandammella</taxon>
    </lineage>
</organism>
<dbReference type="Pfam" id="PF00959">
    <property type="entry name" value="Phage_lysozyme"/>
    <property type="match status" value="1"/>
</dbReference>
<dbReference type="AlphaFoldDB" id="A0A2A2T6C3"/>
<dbReference type="GO" id="GO:0009253">
    <property type="term" value="P:peptidoglycan catabolic process"/>
    <property type="evidence" value="ECO:0007669"/>
    <property type="project" value="InterPro"/>
</dbReference>
<dbReference type="SUPFAM" id="SSF53955">
    <property type="entry name" value="Lysozyme-like"/>
    <property type="match status" value="1"/>
</dbReference>
<dbReference type="Gene3D" id="1.10.530.40">
    <property type="match status" value="1"/>
</dbReference>
<protein>
    <recommendedName>
        <fullName evidence="6">Lysozyme</fullName>
        <ecNumber evidence="6">3.2.1.17</ecNumber>
    </recommendedName>
</protein>
<dbReference type="EC" id="3.2.1.17" evidence="6"/>
<dbReference type="GO" id="GO:0031640">
    <property type="term" value="P:killing of cells of another organism"/>
    <property type="evidence" value="ECO:0007669"/>
    <property type="project" value="UniProtKB-KW"/>
</dbReference>
<keyword evidence="2 6" id="KW-0929">Antimicrobial</keyword>
<dbReference type="InterPro" id="IPR034690">
    <property type="entry name" value="Endolysin_T4_type"/>
</dbReference>
<dbReference type="InterPro" id="IPR023347">
    <property type="entry name" value="Lysozyme_dom_sf"/>
</dbReference>
<keyword evidence="4 6" id="KW-0378">Hydrolase</keyword>
<dbReference type="GO" id="GO:0003796">
    <property type="term" value="F:lysozyme activity"/>
    <property type="evidence" value="ECO:0007669"/>
    <property type="project" value="UniProtKB-EC"/>
</dbReference>
<evidence type="ECO:0000256" key="2">
    <source>
        <dbReference type="ARBA" id="ARBA00022529"/>
    </source>
</evidence>
<proteinExistence type="inferred from homology"/>
<accession>A0A2A2T6C3</accession>
<evidence type="ECO:0000256" key="1">
    <source>
        <dbReference type="ARBA" id="ARBA00000632"/>
    </source>
</evidence>
<dbReference type="Proteomes" id="UP000217780">
    <property type="component" value="Unassembled WGS sequence"/>
</dbReference>
<dbReference type="PANTHER" id="PTHR38107:SF3">
    <property type="entry name" value="LYSOZYME RRRD-RELATED"/>
    <property type="match status" value="1"/>
</dbReference>
<dbReference type="GO" id="GO:0042742">
    <property type="term" value="P:defense response to bacterium"/>
    <property type="evidence" value="ECO:0007669"/>
    <property type="project" value="UniProtKB-KW"/>
</dbReference>
<comment type="catalytic activity">
    <reaction evidence="1 6">
        <text>Hydrolysis of (1-&gt;4)-beta-linkages between N-acetylmuramic acid and N-acetyl-D-glucosamine residues in a peptidoglycan and between N-acetyl-D-glucosamine residues in chitodextrins.</text>
        <dbReference type="EC" id="3.2.1.17"/>
    </reaction>
</comment>
<reference evidence="7 8" key="1">
    <citation type="submission" date="2017-08" db="EMBL/GenBank/DDBJ databases">
        <title>WGS of Clinical strains of the CDC Group NO-1 linked to zoonotic infections in humans.</title>
        <authorList>
            <person name="Bernier A.-M."/>
            <person name="Bernard K."/>
        </authorList>
    </citation>
    <scope>NUCLEOTIDE SEQUENCE [LARGE SCALE GENOMIC DNA]</scope>
    <source>
        <strain evidence="7 8">NML91-0035</strain>
    </source>
</reference>
<comment type="caution">
    <text evidence="7">The sequence shown here is derived from an EMBL/GenBank/DDBJ whole genome shotgun (WGS) entry which is preliminary data.</text>
</comment>
<evidence type="ECO:0000256" key="3">
    <source>
        <dbReference type="ARBA" id="ARBA00022638"/>
    </source>
</evidence>
<dbReference type="InterPro" id="IPR023346">
    <property type="entry name" value="Lysozyme-like_dom_sf"/>
</dbReference>
<dbReference type="HAMAP" id="MF_04110">
    <property type="entry name" value="ENDOLYSIN_T4"/>
    <property type="match status" value="1"/>
</dbReference>
<keyword evidence="5 6" id="KW-0326">Glycosidase</keyword>
<dbReference type="InterPro" id="IPR051018">
    <property type="entry name" value="Bacteriophage_GH24"/>
</dbReference>
<gene>
    <name evidence="7" type="ORF">CLI92_05865</name>
</gene>
<evidence type="ECO:0000313" key="7">
    <source>
        <dbReference type="EMBL" id="PAX17071.1"/>
    </source>
</evidence>
<comment type="similarity">
    <text evidence="6">Belongs to the glycosyl hydrolase 24 family.</text>
</comment>
<dbReference type="InterPro" id="IPR002196">
    <property type="entry name" value="Glyco_hydro_24"/>
</dbReference>
<dbReference type="PANTHER" id="PTHR38107">
    <property type="match status" value="1"/>
</dbReference>
<dbReference type="GeneID" id="93874527"/>
<sequence length="205" mass="22252">MSDSSVPSSLTRRLLSTATAASVGLGAGLGVSSVGHVPAPSPEVLLAMEIGAHYEGLRFTPYRDGGGVWTVCRGITGSAVDQAARTGKRYSEAECKRLELAHYAQAERDARRLYRHWGSYNMWVRASMLDMLYNLGAAQVGASTHLREANAGRLDAACAQMLRWVWGRDARTGQKVRWAGLVKRRNSTAEICAEWGRDGHFSAGV</sequence>
<name>A0A2A2T6C3_9BURK</name>
<evidence type="ECO:0000256" key="5">
    <source>
        <dbReference type="ARBA" id="ARBA00023295"/>
    </source>
</evidence>
<evidence type="ECO:0000256" key="6">
    <source>
        <dbReference type="RuleBase" id="RU003788"/>
    </source>
</evidence>
<evidence type="ECO:0000256" key="4">
    <source>
        <dbReference type="ARBA" id="ARBA00022801"/>
    </source>
</evidence>
<dbReference type="EMBL" id="NTBI01000004">
    <property type="protein sequence ID" value="PAX17071.1"/>
    <property type="molecule type" value="Genomic_DNA"/>
</dbReference>
<dbReference type="RefSeq" id="WP_095995774.1">
    <property type="nucleotide sequence ID" value="NZ_NTBH01000006.1"/>
</dbReference>
<evidence type="ECO:0000313" key="8">
    <source>
        <dbReference type="Proteomes" id="UP000217780"/>
    </source>
</evidence>
<keyword evidence="3 6" id="KW-0081">Bacteriolytic enzyme</keyword>